<dbReference type="EMBL" id="MLJW01000090">
    <property type="protein sequence ID" value="OIR00886.1"/>
    <property type="molecule type" value="Genomic_DNA"/>
</dbReference>
<dbReference type="InterPro" id="IPR052340">
    <property type="entry name" value="RNase_Y/CdgJ"/>
</dbReference>
<sequence length="343" mass="38221">MRLGWSKVDKRWNSTGIRPVFQGFATENKPCFPVIEPEFGRRDDAKVTSIQKAAHVMIEYPLADLDAWAAYYAQAELPVLRHTMTALDKLRANAENASGRVLSAVILQDPLMTLRVLAFLEKRRRKSQNADITTIGRALMMIGVNPFFSAFENLPLVEDSLKSHPQALLGLLKVIARARKASHWAREWAIARHDLNVEEITVATLLHEVTEILMWCFAPTLALKVNSLLVHNGKQRSADAQEEVYGVRLEDLKRKLVRGWQLPQLLVDLMDHDNAEQARVLNVTLAIDLARHSAHGWSNPALPDDLRAVENLLHISHNAMLAKLGLDAPAAPASVVTKSNSAG</sequence>
<dbReference type="Gene3D" id="1.10.3210.10">
    <property type="entry name" value="Hypothetical protein af1432"/>
    <property type="match status" value="1"/>
</dbReference>
<comment type="caution">
    <text evidence="2">The sequence shown here is derived from an EMBL/GenBank/DDBJ whole genome shotgun (WGS) entry which is preliminary data.</text>
</comment>
<dbReference type="PROSITE" id="PS51833">
    <property type="entry name" value="HDOD"/>
    <property type="match status" value="1"/>
</dbReference>
<dbReference type="SUPFAM" id="SSF109604">
    <property type="entry name" value="HD-domain/PDEase-like"/>
    <property type="match status" value="1"/>
</dbReference>
<dbReference type="AlphaFoldDB" id="A0A1J5SLE4"/>
<name>A0A1J5SLE4_9ZZZZ</name>
<evidence type="ECO:0000259" key="1">
    <source>
        <dbReference type="PROSITE" id="PS51833"/>
    </source>
</evidence>
<protein>
    <submittedName>
        <fullName evidence="2">HDOD domain protein</fullName>
    </submittedName>
</protein>
<dbReference type="Pfam" id="PF08668">
    <property type="entry name" value="HDOD"/>
    <property type="match status" value="1"/>
</dbReference>
<dbReference type="PANTHER" id="PTHR33525">
    <property type="match status" value="1"/>
</dbReference>
<evidence type="ECO:0000313" key="2">
    <source>
        <dbReference type="EMBL" id="OIR00886.1"/>
    </source>
</evidence>
<proteinExistence type="predicted"/>
<dbReference type="InterPro" id="IPR013976">
    <property type="entry name" value="HDOD"/>
</dbReference>
<reference evidence="2" key="1">
    <citation type="submission" date="2016-10" db="EMBL/GenBank/DDBJ databases">
        <title>Sequence of Gallionella enrichment culture.</title>
        <authorList>
            <person name="Poehlein A."/>
            <person name="Muehling M."/>
            <person name="Daniel R."/>
        </authorList>
    </citation>
    <scope>NUCLEOTIDE SEQUENCE</scope>
</reference>
<gene>
    <name evidence="2" type="ORF">GALL_170260</name>
</gene>
<organism evidence="2">
    <name type="scientific">mine drainage metagenome</name>
    <dbReference type="NCBI Taxonomy" id="410659"/>
    <lineage>
        <taxon>unclassified sequences</taxon>
        <taxon>metagenomes</taxon>
        <taxon>ecological metagenomes</taxon>
    </lineage>
</organism>
<dbReference type="PANTHER" id="PTHR33525:SF3">
    <property type="entry name" value="RIBONUCLEASE Y"/>
    <property type="match status" value="1"/>
</dbReference>
<feature type="domain" description="HDOD" evidence="1">
    <location>
        <begin position="77"/>
        <end position="276"/>
    </location>
</feature>
<accession>A0A1J5SLE4</accession>